<feature type="region of interest" description="Disordered" evidence="1">
    <location>
        <begin position="1"/>
        <end position="27"/>
    </location>
</feature>
<accession>A0A225UVS3</accession>
<keyword evidence="4" id="KW-1185">Reference proteome</keyword>
<organism evidence="3 4">
    <name type="scientific">Phytophthora megakarya</name>
    <dbReference type="NCBI Taxonomy" id="4795"/>
    <lineage>
        <taxon>Eukaryota</taxon>
        <taxon>Sar</taxon>
        <taxon>Stramenopiles</taxon>
        <taxon>Oomycota</taxon>
        <taxon>Peronosporomycetes</taxon>
        <taxon>Peronosporales</taxon>
        <taxon>Peronosporaceae</taxon>
        <taxon>Phytophthora</taxon>
    </lineage>
</organism>
<protein>
    <recommendedName>
        <fullName evidence="2">PiggyBac transposable element-derived protein domain-containing protein</fullName>
    </recommendedName>
</protein>
<dbReference type="PANTHER" id="PTHR46599">
    <property type="entry name" value="PIGGYBAC TRANSPOSABLE ELEMENT-DERIVED PROTEIN 4"/>
    <property type="match status" value="1"/>
</dbReference>
<dbReference type="AlphaFoldDB" id="A0A225UVS3"/>
<feature type="domain" description="PiggyBac transposable element-derived protein" evidence="2">
    <location>
        <begin position="113"/>
        <end position="243"/>
    </location>
</feature>
<evidence type="ECO:0000313" key="4">
    <source>
        <dbReference type="Proteomes" id="UP000198211"/>
    </source>
</evidence>
<dbReference type="OrthoDB" id="6626753at2759"/>
<dbReference type="Proteomes" id="UP000198211">
    <property type="component" value="Unassembled WGS sequence"/>
</dbReference>
<gene>
    <name evidence="3" type="ORF">PHMEG_00032329</name>
</gene>
<evidence type="ECO:0000259" key="2">
    <source>
        <dbReference type="Pfam" id="PF13843"/>
    </source>
</evidence>
<evidence type="ECO:0000313" key="3">
    <source>
        <dbReference type="EMBL" id="OWY97200.1"/>
    </source>
</evidence>
<dbReference type="EMBL" id="NBNE01010729">
    <property type="protein sequence ID" value="OWY97200.1"/>
    <property type="molecule type" value="Genomic_DNA"/>
</dbReference>
<reference evidence="4" key="1">
    <citation type="submission" date="2017-03" db="EMBL/GenBank/DDBJ databases">
        <title>Phytopthora megakarya and P. palmivora, two closely related causual agents of cacao black pod achieved similar genome size and gene model numbers by different mechanisms.</title>
        <authorList>
            <person name="Ali S."/>
            <person name="Shao J."/>
            <person name="Larry D.J."/>
            <person name="Kronmiller B."/>
            <person name="Shen D."/>
            <person name="Strem M.D."/>
            <person name="Melnick R.L."/>
            <person name="Guiltinan M.J."/>
            <person name="Tyler B.M."/>
            <person name="Meinhardt L.W."/>
            <person name="Bailey B.A."/>
        </authorList>
    </citation>
    <scope>NUCLEOTIDE SEQUENCE [LARGE SCALE GENOMIC DNA]</scope>
    <source>
        <strain evidence="4">zdho120</strain>
    </source>
</reference>
<comment type="caution">
    <text evidence="3">The sequence shown here is derived from an EMBL/GenBank/DDBJ whole genome shotgun (WGS) entry which is preliminary data.</text>
</comment>
<dbReference type="Pfam" id="PF13843">
    <property type="entry name" value="DDE_Tnp_1_7"/>
    <property type="match status" value="1"/>
</dbReference>
<dbReference type="PANTHER" id="PTHR46599:SF3">
    <property type="entry name" value="PIGGYBAC TRANSPOSABLE ELEMENT-DERIVED PROTEIN 4"/>
    <property type="match status" value="1"/>
</dbReference>
<dbReference type="InterPro" id="IPR029526">
    <property type="entry name" value="PGBD"/>
</dbReference>
<sequence length="266" mass="30139">MSKPDVTEPTPIQGREDNSAEESKEDSDVNVTIFDTNPPIATAVVGADILQAGTTYISRLEAIRGITLLQEERTKRVCRNKGLMGLFALCFTRKLRVTLGKNLRLQENGIPAIGLCELNAYFGLDIATSLCPLNHLRDYWSTNEFYGHPLFMLTMRRDLFLCIRSALTLHPMDTVPEEVKLCDPLWHRRSILNNILERFLSLRATWSIRTKARYAARTFIPLKSDKYAVRFYALVDWKTLYIHGLFDNGSGNTTVGAFGTLDCNFP</sequence>
<evidence type="ECO:0000256" key="1">
    <source>
        <dbReference type="SAM" id="MobiDB-lite"/>
    </source>
</evidence>
<name>A0A225UVS3_9STRA</name>
<proteinExistence type="predicted"/>